<evidence type="ECO:0000256" key="1">
    <source>
        <dbReference type="ARBA" id="ARBA00004193"/>
    </source>
</evidence>
<protein>
    <submittedName>
        <fullName evidence="6">ABC transporter substrate-binding protein</fullName>
    </submittedName>
</protein>
<dbReference type="Gene3D" id="3.40.190.10">
    <property type="entry name" value="Periplasmic binding protein-like II"/>
    <property type="match status" value="1"/>
</dbReference>
<evidence type="ECO:0000313" key="7">
    <source>
        <dbReference type="Proteomes" id="UP001596233"/>
    </source>
</evidence>
<comment type="caution">
    <text evidence="6">The sequence shown here is derived from an EMBL/GenBank/DDBJ whole genome shotgun (WGS) entry which is preliminary data.</text>
</comment>
<dbReference type="InterPro" id="IPR023765">
    <property type="entry name" value="SBP_5_CS"/>
</dbReference>
<dbReference type="InterPro" id="IPR030678">
    <property type="entry name" value="Peptide/Ni-bd"/>
</dbReference>
<evidence type="ECO:0000256" key="3">
    <source>
        <dbReference type="ARBA" id="ARBA00022729"/>
    </source>
</evidence>
<dbReference type="EMBL" id="JBHSTE010000004">
    <property type="protein sequence ID" value="MFC6333692.1"/>
    <property type="molecule type" value="Genomic_DNA"/>
</dbReference>
<evidence type="ECO:0000313" key="6">
    <source>
        <dbReference type="EMBL" id="MFC6333692.1"/>
    </source>
</evidence>
<dbReference type="InterPro" id="IPR039424">
    <property type="entry name" value="SBP_5"/>
</dbReference>
<comment type="subcellular location">
    <subcellularLocation>
        <location evidence="1">Cell membrane</location>
        <topology evidence="1">Lipid-anchor</topology>
    </subcellularLocation>
</comment>
<dbReference type="PANTHER" id="PTHR30290">
    <property type="entry name" value="PERIPLASMIC BINDING COMPONENT OF ABC TRANSPORTER"/>
    <property type="match status" value="1"/>
</dbReference>
<sequence length="518" mass="57834">MTKKFVILLAIVMLFTAACGNSSTKTNETNDSSNADGSEAVAGGLLKVGVISDFGTLDPARSTRLIDEELYNNIYDPLVKLTPDGQFIPGLATEWEISGDGKTYTFTLREGVKFHDGTDFNAQAVIDNWEWIMDPANASPRSTDLVLVEELISPDPYTLIVQLKTPFTPFIATITGRTGLISSMTAKNELGDQYEMNPVGTGPFKFISWNKNEKLVVERNPDYWVEDQPKLDAIEFIPITNPSQKLNALISGQVDLVDSIPFQDIPNVEKQKNLIMEQKTSFGFQRITMNLERAPFNNEYNRRAVNYAINRDELNALIYFNTFVPGYSFFSPAGFANDPGVTSPFDLDLAKEELVKAGNPDGFVFKYLSANDPQSLQISQLYQSQLAKVGITMEIEPLDSTALTQKRSSGDWDAVGGGWSGMIDPDQNSYAFIVTDAPFNYGKYSNPTVDELMQLAREKQSEEERTSIYKEVSEILLEDVPSVFTGYQPVIDVWVDKVEGFEVYPDQLLRFHNTTISK</sequence>
<gene>
    <name evidence="6" type="ORF">ACFP56_13780</name>
</gene>
<dbReference type="PROSITE" id="PS51257">
    <property type="entry name" value="PROKAR_LIPOPROTEIN"/>
    <property type="match status" value="1"/>
</dbReference>
<dbReference type="Proteomes" id="UP001596233">
    <property type="component" value="Unassembled WGS sequence"/>
</dbReference>
<proteinExistence type="inferred from homology"/>
<name>A0ABW1V7E2_9BACL</name>
<accession>A0ABW1V7E2</accession>
<dbReference type="PROSITE" id="PS01040">
    <property type="entry name" value="SBP_BACTERIAL_5"/>
    <property type="match status" value="1"/>
</dbReference>
<comment type="similarity">
    <text evidence="2">Belongs to the bacterial solute-binding protein 5 family.</text>
</comment>
<reference evidence="7" key="1">
    <citation type="journal article" date="2019" name="Int. J. Syst. Evol. Microbiol.">
        <title>The Global Catalogue of Microorganisms (GCM) 10K type strain sequencing project: providing services to taxonomists for standard genome sequencing and annotation.</title>
        <authorList>
            <consortium name="The Broad Institute Genomics Platform"/>
            <consortium name="The Broad Institute Genome Sequencing Center for Infectious Disease"/>
            <person name="Wu L."/>
            <person name="Ma J."/>
        </authorList>
    </citation>
    <scope>NUCLEOTIDE SEQUENCE [LARGE SCALE GENOMIC DNA]</scope>
    <source>
        <strain evidence="7">PCU 280</strain>
    </source>
</reference>
<dbReference type="InterPro" id="IPR000914">
    <property type="entry name" value="SBP_5_dom"/>
</dbReference>
<feature type="signal peptide" evidence="4">
    <location>
        <begin position="1"/>
        <end position="20"/>
    </location>
</feature>
<keyword evidence="7" id="KW-1185">Reference proteome</keyword>
<evidence type="ECO:0000256" key="4">
    <source>
        <dbReference type="SAM" id="SignalP"/>
    </source>
</evidence>
<organism evidence="6 7">
    <name type="scientific">Paenibacillus septentrionalis</name>
    <dbReference type="NCBI Taxonomy" id="429342"/>
    <lineage>
        <taxon>Bacteria</taxon>
        <taxon>Bacillati</taxon>
        <taxon>Bacillota</taxon>
        <taxon>Bacilli</taxon>
        <taxon>Bacillales</taxon>
        <taxon>Paenibacillaceae</taxon>
        <taxon>Paenibacillus</taxon>
    </lineage>
</organism>
<dbReference type="Pfam" id="PF00496">
    <property type="entry name" value="SBP_bac_5"/>
    <property type="match status" value="1"/>
</dbReference>
<feature type="domain" description="Solute-binding protein family 5" evidence="5">
    <location>
        <begin position="87"/>
        <end position="436"/>
    </location>
</feature>
<feature type="chain" id="PRO_5045103287" evidence="4">
    <location>
        <begin position="21"/>
        <end position="518"/>
    </location>
</feature>
<dbReference type="PIRSF" id="PIRSF002741">
    <property type="entry name" value="MppA"/>
    <property type="match status" value="1"/>
</dbReference>
<dbReference type="PANTHER" id="PTHR30290:SF38">
    <property type="entry name" value="D,D-DIPEPTIDE-BINDING PERIPLASMIC PROTEIN DDPA-RELATED"/>
    <property type="match status" value="1"/>
</dbReference>
<keyword evidence="3 4" id="KW-0732">Signal</keyword>
<evidence type="ECO:0000256" key="2">
    <source>
        <dbReference type="ARBA" id="ARBA00005695"/>
    </source>
</evidence>
<dbReference type="Gene3D" id="3.10.105.10">
    <property type="entry name" value="Dipeptide-binding Protein, Domain 3"/>
    <property type="match status" value="1"/>
</dbReference>
<evidence type="ECO:0000259" key="5">
    <source>
        <dbReference type="Pfam" id="PF00496"/>
    </source>
</evidence>
<dbReference type="RefSeq" id="WP_379235422.1">
    <property type="nucleotide sequence ID" value="NZ_JBHSTE010000004.1"/>
</dbReference>
<dbReference type="SUPFAM" id="SSF53850">
    <property type="entry name" value="Periplasmic binding protein-like II"/>
    <property type="match status" value="1"/>
</dbReference>
<dbReference type="Gene3D" id="3.90.76.10">
    <property type="entry name" value="Dipeptide-binding Protein, Domain 1"/>
    <property type="match status" value="1"/>
</dbReference>